<dbReference type="EMBL" id="DSMR01000384">
    <property type="protein sequence ID" value="HET47557.1"/>
    <property type="molecule type" value="Genomic_DNA"/>
</dbReference>
<sequence>MPVQVLQRLPVQAGIQDLPVRALDRVMQGYRHILCNLHTSPFLTHLGFFPEQVSLSVAHTLVGPYTSGMEDWERLLALPVVTLRTQLVPRDFRALEERWWASTIRGGLGRALRFLLCRCRERSHLPGCVFARLFAPAAEEGGDSGMLPPWRLTVNVADSHLQANFRLFGEATEFTEAFLLALESAAFRGLGRQRFRVTVLGKDETAFERLAPDRWDSNLTLELKSPVRLQERGTIITQAPSFSQVFASAQRKVRLAARSWCGVELSFPQQQMYMARHVTVASASVRWVEMGRYSQRQQRFMRLGGLQGALKFAGEWSFAWPWLRFLPALGLGKLTTMGFGEVAWEPTPEA</sequence>
<dbReference type="Pfam" id="PF10040">
    <property type="entry name" value="CRISPR_Cas6"/>
    <property type="match status" value="1"/>
</dbReference>
<dbReference type="AlphaFoldDB" id="A0A7C2SPT8"/>
<evidence type="ECO:0000313" key="2">
    <source>
        <dbReference type="EMBL" id="HET47557.1"/>
    </source>
</evidence>
<accession>A0A7C2SPT8</accession>
<proteinExistence type="predicted"/>
<feature type="domain" description="CRISPR-associated protein Cas6 C-terminal" evidence="1">
    <location>
        <begin position="221"/>
        <end position="342"/>
    </location>
</feature>
<comment type="caution">
    <text evidence="2">The sequence shown here is derived from an EMBL/GenBank/DDBJ whole genome shotgun (WGS) entry which is preliminary data.</text>
</comment>
<gene>
    <name evidence="2" type="ORF">ENQ31_05290</name>
</gene>
<dbReference type="Gene3D" id="3.30.70.1900">
    <property type="match status" value="1"/>
</dbReference>
<reference evidence="2" key="1">
    <citation type="journal article" date="2020" name="mSystems">
        <title>Genome- and Community-Level Interaction Insights into Carbon Utilization and Element Cycling Functions of Hydrothermarchaeota in Hydrothermal Sediment.</title>
        <authorList>
            <person name="Zhou Z."/>
            <person name="Liu Y."/>
            <person name="Xu W."/>
            <person name="Pan J."/>
            <person name="Luo Z.H."/>
            <person name="Li M."/>
        </authorList>
    </citation>
    <scope>NUCLEOTIDE SEQUENCE [LARGE SCALE GENOMIC DNA]</scope>
    <source>
        <strain evidence="2">SpSt-299</strain>
    </source>
</reference>
<name>A0A7C2SPT8_9BACT</name>
<protein>
    <submittedName>
        <fullName evidence="2">CRISPR system precrRNA processing endoribonuclease RAMP protein Cas6</fullName>
    </submittedName>
</protein>
<dbReference type="InterPro" id="IPR019267">
    <property type="entry name" value="CRISPR-assoc_Cas6_C"/>
</dbReference>
<evidence type="ECO:0000259" key="1">
    <source>
        <dbReference type="Pfam" id="PF10040"/>
    </source>
</evidence>
<organism evidence="2">
    <name type="scientific">Thermoanaerobaculum aquaticum</name>
    <dbReference type="NCBI Taxonomy" id="1312852"/>
    <lineage>
        <taxon>Bacteria</taxon>
        <taxon>Pseudomonadati</taxon>
        <taxon>Acidobacteriota</taxon>
        <taxon>Thermoanaerobaculia</taxon>
        <taxon>Thermoanaerobaculales</taxon>
        <taxon>Thermoanaerobaculaceae</taxon>
        <taxon>Thermoanaerobaculum</taxon>
    </lineage>
</organism>